<dbReference type="GO" id="GO:0006281">
    <property type="term" value="P:DNA repair"/>
    <property type="evidence" value="ECO:0007669"/>
    <property type="project" value="UniProtKB-UniRule"/>
</dbReference>
<feature type="compositionally biased region" description="Acidic residues" evidence="13">
    <location>
        <begin position="411"/>
        <end position="427"/>
    </location>
</feature>
<dbReference type="GO" id="GO:0140664">
    <property type="term" value="F:ATP-dependent DNA damage sensor activity"/>
    <property type="evidence" value="ECO:0007669"/>
    <property type="project" value="InterPro"/>
</dbReference>
<dbReference type="Proteomes" id="UP000001803">
    <property type="component" value="Chromosome"/>
</dbReference>
<dbReference type="PRINTS" id="PR00142">
    <property type="entry name" value="RECA"/>
</dbReference>
<keyword evidence="9 10" id="KW-0742">SOS response</keyword>
<comment type="function">
    <text evidence="10">Can catalyze the hydrolysis of ATP in the presence of single-stranded DNA, the ATP-dependent uptake of single-stranded DNA by duplex DNA, and the ATP-dependent hybridization of homologous single-stranded DNAs. It interacts with LexA causing its activation and leading to its autocatalytic cleavage.</text>
</comment>
<evidence type="ECO:0000256" key="7">
    <source>
        <dbReference type="ARBA" id="ARBA00023172"/>
    </source>
</evidence>
<comment type="caution">
    <text evidence="10">Lacks conserved residue(s) required for the propagation of feature annotation.</text>
</comment>
<evidence type="ECO:0000256" key="3">
    <source>
        <dbReference type="ARBA" id="ARBA00022741"/>
    </source>
</evidence>
<dbReference type="CDD" id="cd00983">
    <property type="entry name" value="RecA"/>
    <property type="match status" value="1"/>
</dbReference>
<gene>
    <name evidence="10 16" type="primary">recA</name>
    <name evidence="16" type="ordered locus">BHWA1_01107</name>
</gene>
<dbReference type="InterPro" id="IPR003593">
    <property type="entry name" value="AAA+_ATPase"/>
</dbReference>
<dbReference type="EMBL" id="CP001357">
    <property type="protein sequence ID" value="ACN83590.1"/>
    <property type="molecule type" value="Genomic_DNA"/>
</dbReference>
<keyword evidence="7 10" id="KW-0233">DNA recombination</keyword>
<dbReference type="Pfam" id="PF00154">
    <property type="entry name" value="RecA_N"/>
    <property type="match status" value="1"/>
</dbReference>
<dbReference type="Pfam" id="PF21096">
    <property type="entry name" value="RecA_C"/>
    <property type="match status" value="1"/>
</dbReference>
<feature type="domain" description="RecA family profile 1" evidence="14">
    <location>
        <begin position="54"/>
        <end position="213"/>
    </location>
</feature>
<dbReference type="AlphaFoldDB" id="A0A3B6VA95"/>
<dbReference type="KEGG" id="bhy:BHWA1_01107"/>
<keyword evidence="6 10" id="KW-0238">DNA-binding</keyword>
<evidence type="ECO:0000313" key="17">
    <source>
        <dbReference type="Proteomes" id="UP000001803"/>
    </source>
</evidence>
<feature type="domain" description="RecA family profile 2" evidence="15">
    <location>
        <begin position="221"/>
        <end position="294"/>
    </location>
</feature>
<dbReference type="Gene3D" id="3.40.50.300">
    <property type="entry name" value="P-loop containing nucleotide triphosphate hydrolases"/>
    <property type="match status" value="1"/>
</dbReference>
<evidence type="ECO:0000256" key="1">
    <source>
        <dbReference type="ARBA" id="ARBA00009391"/>
    </source>
</evidence>
<dbReference type="GO" id="GO:0009432">
    <property type="term" value="P:SOS response"/>
    <property type="evidence" value="ECO:0007669"/>
    <property type="project" value="UniProtKB-UniRule"/>
</dbReference>
<dbReference type="InterPro" id="IPR020588">
    <property type="entry name" value="RecA_ATP-bd"/>
</dbReference>
<dbReference type="SMART" id="SM00382">
    <property type="entry name" value="AAA"/>
    <property type="match status" value="1"/>
</dbReference>
<evidence type="ECO:0000256" key="12">
    <source>
        <dbReference type="RuleBase" id="RU004527"/>
    </source>
</evidence>
<sequence>MFLGEFFNMATKKKETAEVKKDGKSEAIEAITDQINKKYGPGSFMRLGSNKTVNVDVISTGALTLDHALGVGGVPRGRIIEIYGHEASGKTTLTLHIIAEAQKAGGYAAFIDAEHALDPVYASALGVDIDNLYISQPNSGEEALEILEKVVSSTAFDIVVVDSVAALVSKAELAGDIGDAHIALQARLMSHALRKLTAIISNTNTAVIFINQLRQNIATTGYGAGPTETTTGGKALKFYSSVRLDIRRTEWIKKGDDTIGHKVKIKVVKNKLSSPFKVVNLEIIFGKGISSEGLLIDLAMEAKIITRSGAWFYYNGEQIAQGKEKVRELLASDPKMRMELEIQIRETLNMGGADKVKEKLAEYLEEQKNGGAKEAAKENNDDENNESASSKKKSKKADEDDSNLLMSAEEAYSDDDDETYSDNDFEDTIVTPVKN</sequence>
<accession>A0A3B6VA95</accession>
<dbReference type="GO" id="GO:0005829">
    <property type="term" value="C:cytosol"/>
    <property type="evidence" value="ECO:0007669"/>
    <property type="project" value="TreeGrafter"/>
</dbReference>
<dbReference type="InterPro" id="IPR020584">
    <property type="entry name" value="DNA_recomb/repair_RecA_CS"/>
</dbReference>
<dbReference type="InterPro" id="IPR023400">
    <property type="entry name" value="RecA_C_sf"/>
</dbReference>
<dbReference type="GO" id="GO:0003684">
    <property type="term" value="F:damaged DNA binding"/>
    <property type="evidence" value="ECO:0007669"/>
    <property type="project" value="UniProtKB-UniRule"/>
</dbReference>
<dbReference type="PANTHER" id="PTHR45900:SF1">
    <property type="entry name" value="MITOCHONDRIAL DNA REPAIR PROTEIN RECA HOMOLOG-RELATED"/>
    <property type="match status" value="1"/>
</dbReference>
<evidence type="ECO:0000259" key="15">
    <source>
        <dbReference type="PROSITE" id="PS50163"/>
    </source>
</evidence>
<dbReference type="PANTHER" id="PTHR45900">
    <property type="entry name" value="RECA"/>
    <property type="match status" value="1"/>
</dbReference>
<evidence type="ECO:0000256" key="13">
    <source>
        <dbReference type="SAM" id="MobiDB-lite"/>
    </source>
</evidence>
<dbReference type="PROSITE" id="PS00321">
    <property type="entry name" value="RECA_1"/>
    <property type="match status" value="1"/>
</dbReference>
<evidence type="ECO:0000256" key="11">
    <source>
        <dbReference type="RuleBase" id="RU000526"/>
    </source>
</evidence>
<proteinExistence type="inferred from homology"/>
<dbReference type="PROSITE" id="PS50162">
    <property type="entry name" value="RECA_2"/>
    <property type="match status" value="1"/>
</dbReference>
<dbReference type="GO" id="GO:0006310">
    <property type="term" value="P:DNA recombination"/>
    <property type="evidence" value="ECO:0007669"/>
    <property type="project" value="UniProtKB-UniRule"/>
</dbReference>
<comment type="similarity">
    <text evidence="1 10 12">Belongs to the RecA family.</text>
</comment>
<dbReference type="GO" id="GO:0005524">
    <property type="term" value="F:ATP binding"/>
    <property type="evidence" value="ECO:0007669"/>
    <property type="project" value="UniProtKB-UniRule"/>
</dbReference>
<keyword evidence="4 10" id="KW-0227">DNA damage</keyword>
<evidence type="ECO:0000256" key="4">
    <source>
        <dbReference type="ARBA" id="ARBA00022763"/>
    </source>
</evidence>
<dbReference type="InterPro" id="IPR049261">
    <property type="entry name" value="RecA-like_C"/>
</dbReference>
<evidence type="ECO:0000256" key="10">
    <source>
        <dbReference type="HAMAP-Rule" id="MF_00268"/>
    </source>
</evidence>
<name>A0A3B6VA95_BRAHW</name>
<dbReference type="FunFam" id="3.40.50.300:FF:000087">
    <property type="entry name" value="Recombinase RecA"/>
    <property type="match status" value="1"/>
</dbReference>
<organism evidence="16 17">
    <name type="scientific">Brachyspira hyodysenteriae (strain ATCC 49526 / WA1)</name>
    <dbReference type="NCBI Taxonomy" id="565034"/>
    <lineage>
        <taxon>Bacteria</taxon>
        <taxon>Pseudomonadati</taxon>
        <taxon>Spirochaetota</taxon>
        <taxon>Spirochaetia</taxon>
        <taxon>Brachyspirales</taxon>
        <taxon>Brachyspiraceae</taxon>
        <taxon>Brachyspira</taxon>
    </lineage>
</organism>
<reference evidence="16 17" key="1">
    <citation type="journal article" date="2009" name="PLoS ONE">
        <title>Genome sequence of the pathogenic intestinal spirochete Brachyspira hyodysenteriae reveals adaptations to its lifestyle in the porcine large intestine.</title>
        <authorList>
            <person name="Bellgard M.I."/>
            <person name="Wanchanthuek P."/>
            <person name="La T."/>
            <person name="Ryan K."/>
            <person name="Moolhuijzen P."/>
            <person name="Albertyn Z."/>
            <person name="Shaban B."/>
            <person name="Motro Y."/>
            <person name="Dunn D.S."/>
            <person name="Schibeci D."/>
            <person name="Hunter A."/>
            <person name="Barrero R."/>
            <person name="Phillips N.D."/>
            <person name="Hampson D.J."/>
        </authorList>
    </citation>
    <scope>NUCLEOTIDE SEQUENCE [LARGE SCALE GENOMIC DNA]</scope>
    <source>
        <strain evidence="17">ATCC 49526 / WA1</strain>
    </source>
</reference>
<dbReference type="InterPro" id="IPR027417">
    <property type="entry name" value="P-loop_NTPase"/>
</dbReference>
<dbReference type="STRING" id="565034.BHWA1_01107"/>
<evidence type="ECO:0000256" key="5">
    <source>
        <dbReference type="ARBA" id="ARBA00022840"/>
    </source>
</evidence>
<dbReference type="InterPro" id="IPR013765">
    <property type="entry name" value="DNA_recomb/repair_RecA"/>
</dbReference>
<dbReference type="NCBIfam" id="TIGR02012">
    <property type="entry name" value="tigrfam_recA"/>
    <property type="match status" value="1"/>
</dbReference>
<dbReference type="SUPFAM" id="SSF52540">
    <property type="entry name" value="P-loop containing nucleoside triphosphate hydrolases"/>
    <property type="match status" value="1"/>
</dbReference>
<keyword evidence="17" id="KW-1185">Reference proteome</keyword>
<keyword evidence="10" id="KW-0963">Cytoplasm</keyword>
<evidence type="ECO:0000256" key="6">
    <source>
        <dbReference type="ARBA" id="ARBA00023125"/>
    </source>
</evidence>
<keyword evidence="8 10" id="KW-0234">DNA repair</keyword>
<dbReference type="InterPro" id="IPR049428">
    <property type="entry name" value="RecA-like_N"/>
</dbReference>
<evidence type="ECO:0000256" key="8">
    <source>
        <dbReference type="ARBA" id="ARBA00023204"/>
    </source>
</evidence>
<feature type="region of interest" description="Disordered" evidence="13">
    <location>
        <begin position="367"/>
        <end position="435"/>
    </location>
</feature>
<evidence type="ECO:0000256" key="9">
    <source>
        <dbReference type="ARBA" id="ARBA00023236"/>
    </source>
</evidence>
<dbReference type="SUPFAM" id="SSF54752">
    <property type="entry name" value="RecA protein, C-terminal domain"/>
    <property type="match status" value="1"/>
</dbReference>
<evidence type="ECO:0000313" key="16">
    <source>
        <dbReference type="EMBL" id="ACN83590.1"/>
    </source>
</evidence>
<dbReference type="InterPro" id="IPR020587">
    <property type="entry name" value="RecA_monomer-monomer_interface"/>
</dbReference>
<dbReference type="GO" id="GO:0003697">
    <property type="term" value="F:single-stranded DNA binding"/>
    <property type="evidence" value="ECO:0007669"/>
    <property type="project" value="UniProtKB-UniRule"/>
</dbReference>
<protein>
    <recommendedName>
        <fullName evidence="2 10">Protein RecA</fullName>
    </recommendedName>
    <alternativeName>
        <fullName evidence="10 11">Recombinase A</fullName>
    </alternativeName>
</protein>
<evidence type="ECO:0000256" key="2">
    <source>
        <dbReference type="ARBA" id="ARBA00015553"/>
    </source>
</evidence>
<dbReference type="HAMAP" id="MF_00268">
    <property type="entry name" value="RecA"/>
    <property type="match status" value="1"/>
</dbReference>
<dbReference type="PROSITE" id="PS50163">
    <property type="entry name" value="RECA_3"/>
    <property type="match status" value="1"/>
</dbReference>
<evidence type="ECO:0000259" key="14">
    <source>
        <dbReference type="PROSITE" id="PS50162"/>
    </source>
</evidence>
<keyword evidence="5 10" id="KW-0067">ATP-binding</keyword>
<keyword evidence="3 10" id="KW-0547">Nucleotide-binding</keyword>
<comment type="subcellular location">
    <subcellularLocation>
        <location evidence="10">Cytoplasm</location>
    </subcellularLocation>
</comment>